<evidence type="ECO:0000259" key="2">
    <source>
        <dbReference type="Pfam" id="PF02771"/>
    </source>
</evidence>
<dbReference type="SUPFAM" id="SSF56645">
    <property type="entry name" value="Acyl-CoA dehydrogenase NM domain-like"/>
    <property type="match status" value="1"/>
</dbReference>
<dbReference type="Gene3D" id="1.20.140.10">
    <property type="entry name" value="Butyryl-CoA Dehydrogenase, subunit A, domain 3"/>
    <property type="match status" value="1"/>
</dbReference>
<evidence type="ECO:0000313" key="4">
    <source>
        <dbReference type="EMBL" id="UQN15618.1"/>
    </source>
</evidence>
<dbReference type="PANTHER" id="PTHR43884">
    <property type="entry name" value="ACYL-COA DEHYDROGENASE"/>
    <property type="match status" value="1"/>
</dbReference>
<dbReference type="InterPro" id="IPR013786">
    <property type="entry name" value="AcylCoA_DH/ox_N"/>
</dbReference>
<dbReference type="InterPro" id="IPR046373">
    <property type="entry name" value="Acyl-CoA_Oxase/DH_mid-dom_sf"/>
</dbReference>
<dbReference type="Gene3D" id="1.10.540.10">
    <property type="entry name" value="Acyl-CoA dehydrogenase/oxidase, N-terminal domain"/>
    <property type="match status" value="1"/>
</dbReference>
<evidence type="ECO:0000256" key="1">
    <source>
        <dbReference type="ARBA" id="ARBA00023002"/>
    </source>
</evidence>
<sequence>MTTNQQLQDHFAPVFAAIAAGAVERERGRALPVAEVRALAEAGFGRVRLPEGAGGFGATVPQLAALLVELAAADSNLAQIWRGHIAFVEDVLVSRHSDFRTRWLARLAEGAVVGNAWSEIGAVERGQLGTQIDFVGDAASVTGEKFYTTGSIYADYSDTTVQGDDGTPYIAVVPLAQDSVTISDDWDGFGQQLTGTGTIVYGGAVVERADVIPFDDRFAYQTALYQLVLLATHAGIARAVLRDASSAVAARERTYSHGNADRVRNDPQILQAVGEIGATSYAADALVQRVAESIEHAYQTAAAVRGGLGGDDSVSAAQAAVVASELDSARAQVTLSRLVPEAATRLFDALGASGVRASAALDRHWRNARTVASHNPWLYKARTIGDFEVNDTEPGYQWAIGTVTQPTPASAPVS</sequence>
<keyword evidence="1" id="KW-0560">Oxidoreductase</keyword>
<reference evidence="4" key="1">
    <citation type="submission" date="2022-05" db="EMBL/GenBank/DDBJ databases">
        <title>Complete genome sequence of toluene-degrading Gulosibacter sediminis strain ACHW.36C.</title>
        <authorList>
            <person name="Wai A.C."/>
            <person name="Lai G.K."/>
            <person name="Griffin S.D."/>
            <person name="Leung F.C."/>
        </authorList>
    </citation>
    <scope>NUCLEOTIDE SEQUENCE [LARGE SCALE GENOMIC DNA]</scope>
    <source>
        <strain evidence="4">ACHW.36C</strain>
    </source>
</reference>
<dbReference type="PANTHER" id="PTHR43884:SF12">
    <property type="entry name" value="ISOVALERYL-COA DEHYDROGENASE, MITOCHONDRIAL-RELATED"/>
    <property type="match status" value="1"/>
</dbReference>
<dbReference type="PIRSF" id="PIRSF016578">
    <property type="entry name" value="HsaA"/>
    <property type="match status" value="1"/>
</dbReference>
<proteinExistence type="predicted"/>
<feature type="domain" description="Acyl-CoA dehydrogenase/oxidase N-terminal" evidence="2">
    <location>
        <begin position="18"/>
        <end position="110"/>
    </location>
</feature>
<name>A0ABY4MYT9_9MICO</name>
<dbReference type="InterPro" id="IPR037069">
    <property type="entry name" value="AcylCoA_DH/ox_N_sf"/>
</dbReference>
<evidence type="ECO:0000259" key="3">
    <source>
        <dbReference type="Pfam" id="PF08028"/>
    </source>
</evidence>
<organism evidence="4">
    <name type="scientific">Gulosibacter sediminis</name>
    <dbReference type="NCBI Taxonomy" id="1729695"/>
    <lineage>
        <taxon>Bacteria</taxon>
        <taxon>Bacillati</taxon>
        <taxon>Actinomycetota</taxon>
        <taxon>Actinomycetes</taxon>
        <taxon>Micrococcales</taxon>
        <taxon>Microbacteriaceae</taxon>
        <taxon>Gulosibacter</taxon>
    </lineage>
</organism>
<dbReference type="SUPFAM" id="SSF47203">
    <property type="entry name" value="Acyl-CoA dehydrogenase C-terminal domain-like"/>
    <property type="match status" value="1"/>
</dbReference>
<dbReference type="Pfam" id="PF08028">
    <property type="entry name" value="Acyl-CoA_dh_2"/>
    <property type="match status" value="1"/>
</dbReference>
<feature type="domain" description="Acyl-CoA dehydrogenase C-terminal" evidence="3">
    <location>
        <begin position="231"/>
        <end position="375"/>
    </location>
</feature>
<dbReference type="Pfam" id="PF02771">
    <property type="entry name" value="Acyl-CoA_dh_N"/>
    <property type="match status" value="1"/>
</dbReference>
<protein>
    <submittedName>
        <fullName evidence="4">Acyl-CoA dehydrogenase family protein</fullName>
    </submittedName>
</protein>
<dbReference type="InterPro" id="IPR013107">
    <property type="entry name" value="Acyl-CoA_DH_C"/>
</dbReference>
<dbReference type="InterPro" id="IPR009100">
    <property type="entry name" value="AcylCoA_DH/oxidase_NM_dom_sf"/>
</dbReference>
<accession>A0ABY4MYT9</accession>
<gene>
    <name evidence="4" type="ORF">M3M28_03935</name>
</gene>
<dbReference type="EMBL" id="CP097160">
    <property type="protein sequence ID" value="UQN15618.1"/>
    <property type="molecule type" value="Genomic_DNA"/>
</dbReference>
<dbReference type="InterPro" id="IPR036250">
    <property type="entry name" value="AcylCo_DH-like_C"/>
</dbReference>
<dbReference type="Gene3D" id="2.40.110.10">
    <property type="entry name" value="Butyryl-CoA Dehydrogenase, subunit A, domain 2"/>
    <property type="match status" value="1"/>
</dbReference>